<dbReference type="GO" id="GO:0050660">
    <property type="term" value="F:flavin adenine dinucleotide binding"/>
    <property type="evidence" value="ECO:0007669"/>
    <property type="project" value="InterPro"/>
</dbReference>
<dbReference type="InterPro" id="IPR006091">
    <property type="entry name" value="Acyl-CoA_Oxase/DH_mid-dom"/>
</dbReference>
<feature type="domain" description="Acyl-CoA dehydrogenase/oxidase N-terminal" evidence="8">
    <location>
        <begin position="42"/>
        <end position="161"/>
    </location>
</feature>
<dbReference type="KEGG" id="hoh:Hoch_4640"/>
<comment type="similarity">
    <text evidence="2 5">Belongs to the acyl-CoA dehydrogenase family.</text>
</comment>
<reference evidence="10 11" key="1">
    <citation type="journal article" date="2010" name="Stand. Genomic Sci.">
        <title>Complete genome sequence of Haliangium ochraceum type strain (SMP-2).</title>
        <authorList>
            <consortium name="US DOE Joint Genome Institute (JGI-PGF)"/>
            <person name="Ivanova N."/>
            <person name="Daum C."/>
            <person name="Lang E."/>
            <person name="Abt B."/>
            <person name="Kopitz M."/>
            <person name="Saunders E."/>
            <person name="Lapidus A."/>
            <person name="Lucas S."/>
            <person name="Glavina Del Rio T."/>
            <person name="Nolan M."/>
            <person name="Tice H."/>
            <person name="Copeland A."/>
            <person name="Cheng J.F."/>
            <person name="Chen F."/>
            <person name="Bruce D."/>
            <person name="Goodwin L."/>
            <person name="Pitluck S."/>
            <person name="Mavromatis K."/>
            <person name="Pati A."/>
            <person name="Mikhailova N."/>
            <person name="Chen A."/>
            <person name="Palaniappan K."/>
            <person name="Land M."/>
            <person name="Hauser L."/>
            <person name="Chang Y.J."/>
            <person name="Jeffries C.D."/>
            <person name="Detter J.C."/>
            <person name="Brettin T."/>
            <person name="Rohde M."/>
            <person name="Goker M."/>
            <person name="Bristow J."/>
            <person name="Markowitz V."/>
            <person name="Eisen J.A."/>
            <person name="Hugenholtz P."/>
            <person name="Kyrpides N.C."/>
            <person name="Klenk H.P."/>
        </authorList>
    </citation>
    <scope>NUCLEOTIDE SEQUENCE [LARGE SCALE GENOMIC DNA]</scope>
    <source>
        <strain evidence="11">DSM 14365 / CIP 107738 / JCM 11303 / AJ 13395 / SMP-2</strain>
    </source>
</reference>
<dbReference type="PANTHER" id="PTHR42803:SF3">
    <property type="entry name" value="ACYL-COA DEHYDROGENASE-RELATED"/>
    <property type="match status" value="1"/>
</dbReference>
<dbReference type="InterPro" id="IPR036250">
    <property type="entry name" value="AcylCo_DH-like_C"/>
</dbReference>
<sequence>MSPPDRNPLVREREVAFLLYEVFDAESLCQLEAFAEHGRETFDAIIDATRRVARDHVYPAFAELDSEPPVLEQGAVRVHPRLHELFPRIRELGLQAATRPESAGGLALPHTVAGLASLYLMAANCGIYGYLALTQGAAHLIEAFGTDGQKELFMRRMYAGEWTGTMALTEPQAGSSLADVQTVATPTDEGHYLIRGSKIFISGGDHDLADNIVHLLLARIEGAPAGTRGLSLFAVPKRRLAGDALVENDVHSAGMVHKIGWRALPSMVMSYGEEGDCHGWLVGEAHRGLAHMFQMMNEARLSVGMSGVATASVAYHESLMYARTRLQGRPLGRKNADSEPVAIIEHADVRRMLLRQKAIIEGGLALLVRASKYTDLAAHAADPGQRERAQILLDLLTPIAKSFPAERGFEANTLALQIFGGYGYSSEYPVEAWLREQKLNSIHEGTTGIQGLDLLGRRIVAGKGAAVRTLAEEVGATVERARACGVPEAWRRSLEQALRSTGELASHLGERGLGGDVDGMMSHSADFLDLVSVLVIGWQWLEMAAAAKEATVSHSDEYYQGKLAAAQYWFATEMPRVALLAERCRGADDAYLRVQGDWL</sequence>
<keyword evidence="3 5" id="KW-0285">Flavoprotein</keyword>
<dbReference type="OrthoDB" id="9765339at2"/>
<dbReference type="SUPFAM" id="SSF56645">
    <property type="entry name" value="Acyl-CoA dehydrogenase NM domain-like"/>
    <property type="match status" value="1"/>
</dbReference>
<dbReference type="eggNOG" id="COG1960">
    <property type="taxonomic scope" value="Bacteria"/>
</dbReference>
<dbReference type="EMBL" id="CP001804">
    <property type="protein sequence ID" value="ACY17131.1"/>
    <property type="molecule type" value="Genomic_DNA"/>
</dbReference>
<dbReference type="HOGENOM" id="CLU_018204_12_2_7"/>
<proteinExistence type="inferred from homology"/>
<dbReference type="SUPFAM" id="SSF47203">
    <property type="entry name" value="Acyl-CoA dehydrogenase C-terminal domain-like"/>
    <property type="match status" value="1"/>
</dbReference>
<gene>
    <name evidence="10" type="ordered locus">Hoch_4640</name>
</gene>
<dbReference type="InterPro" id="IPR046373">
    <property type="entry name" value="Acyl-CoA_Oxase/DH_mid-dom_sf"/>
</dbReference>
<evidence type="ECO:0000259" key="9">
    <source>
        <dbReference type="Pfam" id="PF12806"/>
    </source>
</evidence>
<evidence type="ECO:0000313" key="11">
    <source>
        <dbReference type="Proteomes" id="UP000001880"/>
    </source>
</evidence>
<name>D0LRA3_HALO1</name>
<dbReference type="InterPro" id="IPR013786">
    <property type="entry name" value="AcylCoA_DH/ox_N"/>
</dbReference>
<protein>
    <submittedName>
        <fullName evidence="10">Acyl-CoA dehydrogenase domain protein</fullName>
    </submittedName>
</protein>
<evidence type="ECO:0000313" key="10">
    <source>
        <dbReference type="EMBL" id="ACY17131.1"/>
    </source>
</evidence>
<evidence type="ECO:0000259" key="6">
    <source>
        <dbReference type="Pfam" id="PF00441"/>
    </source>
</evidence>
<comment type="cofactor">
    <cofactor evidence="1 5">
        <name>FAD</name>
        <dbReference type="ChEBI" id="CHEBI:57692"/>
    </cofactor>
</comment>
<dbReference type="Pfam" id="PF02771">
    <property type="entry name" value="Acyl-CoA_dh_N"/>
    <property type="match status" value="1"/>
</dbReference>
<feature type="domain" description="Acetyl-CoA dehydrogenase-like C-terminal" evidence="9">
    <location>
        <begin position="470"/>
        <end position="593"/>
    </location>
</feature>
<evidence type="ECO:0000256" key="2">
    <source>
        <dbReference type="ARBA" id="ARBA00009347"/>
    </source>
</evidence>
<organism evidence="10 11">
    <name type="scientific">Haliangium ochraceum (strain DSM 14365 / JCM 11303 / SMP-2)</name>
    <dbReference type="NCBI Taxonomy" id="502025"/>
    <lineage>
        <taxon>Bacteria</taxon>
        <taxon>Pseudomonadati</taxon>
        <taxon>Myxococcota</taxon>
        <taxon>Polyangia</taxon>
        <taxon>Haliangiales</taxon>
        <taxon>Kofleriaceae</taxon>
        <taxon>Haliangium</taxon>
    </lineage>
</organism>
<evidence type="ECO:0000259" key="7">
    <source>
        <dbReference type="Pfam" id="PF02770"/>
    </source>
</evidence>
<dbReference type="Pfam" id="PF02770">
    <property type="entry name" value="Acyl-CoA_dh_M"/>
    <property type="match status" value="1"/>
</dbReference>
<keyword evidence="4 5" id="KW-0274">FAD</keyword>
<dbReference type="Gene3D" id="1.20.140.10">
    <property type="entry name" value="Butyryl-CoA Dehydrogenase, subunit A, domain 3"/>
    <property type="match status" value="1"/>
</dbReference>
<evidence type="ECO:0000256" key="4">
    <source>
        <dbReference type="ARBA" id="ARBA00022827"/>
    </source>
</evidence>
<dbReference type="InterPro" id="IPR009100">
    <property type="entry name" value="AcylCoA_DH/oxidase_NM_dom_sf"/>
</dbReference>
<dbReference type="Gene3D" id="1.10.540.10">
    <property type="entry name" value="Acyl-CoA dehydrogenase/oxidase, N-terminal domain"/>
    <property type="match status" value="1"/>
</dbReference>
<accession>D0LRA3</accession>
<evidence type="ECO:0000256" key="1">
    <source>
        <dbReference type="ARBA" id="ARBA00001974"/>
    </source>
</evidence>
<feature type="domain" description="Acyl-CoA oxidase/dehydrogenase middle" evidence="7">
    <location>
        <begin position="166"/>
        <end position="239"/>
    </location>
</feature>
<evidence type="ECO:0000256" key="5">
    <source>
        <dbReference type="RuleBase" id="RU362125"/>
    </source>
</evidence>
<dbReference type="InterPro" id="IPR025878">
    <property type="entry name" value="Acyl-CoA_dh-like_C_dom"/>
</dbReference>
<evidence type="ECO:0000259" key="8">
    <source>
        <dbReference type="Pfam" id="PF02771"/>
    </source>
</evidence>
<dbReference type="RefSeq" id="WP_012829729.1">
    <property type="nucleotide sequence ID" value="NC_013440.1"/>
</dbReference>
<dbReference type="AlphaFoldDB" id="D0LRA3"/>
<feature type="domain" description="Acyl-CoA dehydrogenase/oxidase C-terminal" evidence="6">
    <location>
        <begin position="287"/>
        <end position="452"/>
    </location>
</feature>
<dbReference type="InterPro" id="IPR052166">
    <property type="entry name" value="Diverse_Acyl-CoA_DH"/>
</dbReference>
<dbReference type="STRING" id="502025.Hoch_4640"/>
<dbReference type="GO" id="GO:0016627">
    <property type="term" value="F:oxidoreductase activity, acting on the CH-CH group of donors"/>
    <property type="evidence" value="ECO:0007669"/>
    <property type="project" value="InterPro"/>
</dbReference>
<dbReference type="InterPro" id="IPR009075">
    <property type="entry name" value="AcylCo_DH/oxidase_C"/>
</dbReference>
<evidence type="ECO:0000256" key="3">
    <source>
        <dbReference type="ARBA" id="ARBA00022630"/>
    </source>
</evidence>
<dbReference type="InterPro" id="IPR037069">
    <property type="entry name" value="AcylCoA_DH/ox_N_sf"/>
</dbReference>
<dbReference type="Gene3D" id="2.40.110.10">
    <property type="entry name" value="Butyryl-CoA Dehydrogenase, subunit A, domain 2"/>
    <property type="match status" value="1"/>
</dbReference>
<dbReference type="Proteomes" id="UP000001880">
    <property type="component" value="Chromosome"/>
</dbReference>
<keyword evidence="5" id="KW-0560">Oxidoreductase</keyword>
<dbReference type="PANTHER" id="PTHR42803">
    <property type="entry name" value="ACYL-COA DEHYDROGENASE"/>
    <property type="match status" value="1"/>
</dbReference>
<dbReference type="Pfam" id="PF00441">
    <property type="entry name" value="Acyl-CoA_dh_1"/>
    <property type="match status" value="1"/>
</dbReference>
<keyword evidence="11" id="KW-1185">Reference proteome</keyword>
<dbReference type="Pfam" id="PF12806">
    <property type="entry name" value="Acyl-CoA_dh_C"/>
    <property type="match status" value="1"/>
</dbReference>